<dbReference type="EMBL" id="LR778301">
    <property type="protein sequence ID" value="CAB1369333.1"/>
    <property type="molecule type" value="Genomic_DNA"/>
</dbReference>
<evidence type="ECO:0000313" key="2">
    <source>
        <dbReference type="Proteomes" id="UP000515733"/>
    </source>
</evidence>
<dbReference type="KEGG" id="doe:DENOEST_2168"/>
<evidence type="ECO:0000313" key="1">
    <source>
        <dbReference type="EMBL" id="CAB1369333.1"/>
    </source>
</evidence>
<dbReference type="Proteomes" id="UP000515733">
    <property type="component" value="Chromosome"/>
</dbReference>
<proteinExistence type="predicted"/>
<dbReference type="AlphaFoldDB" id="A0A6S6Y1Z6"/>
<accession>A0A6S6Y1Z6</accession>
<protein>
    <submittedName>
        <fullName evidence="1">Uncharacterized protein</fullName>
    </submittedName>
</protein>
<organism evidence="1 2">
    <name type="scientific">Denitratisoma oestradiolicum</name>
    <dbReference type="NCBI Taxonomy" id="311182"/>
    <lineage>
        <taxon>Bacteria</taxon>
        <taxon>Pseudomonadati</taxon>
        <taxon>Pseudomonadota</taxon>
        <taxon>Betaproteobacteria</taxon>
        <taxon>Nitrosomonadales</taxon>
        <taxon>Sterolibacteriaceae</taxon>
        <taxon>Denitratisoma</taxon>
    </lineage>
</organism>
<sequence>MCREEVPVSAGESYGVVDGPPESLVPQALFAVEVGAGATNCVIPLPDWCLRRHRRCASH</sequence>
<reference evidence="1 2" key="1">
    <citation type="submission" date="2020-03" db="EMBL/GenBank/DDBJ databases">
        <authorList>
            <consortium name="Genoscope - CEA"/>
            <person name="William W."/>
        </authorList>
    </citation>
    <scope>NUCLEOTIDE SEQUENCE [LARGE SCALE GENOMIC DNA]</scope>
    <source>
        <strain evidence="2">DSM 16959</strain>
    </source>
</reference>
<gene>
    <name evidence="1" type="ORF">DENOEST_2168</name>
</gene>
<keyword evidence="2" id="KW-1185">Reference proteome</keyword>
<name>A0A6S6Y1Z6_9PROT</name>